<sequence length="156" mass="18125">MNYADIQKSVLEELDFLNFRKELGNKYGLQADYWKAPIDVEVVKSMLKEMGYTAKYTKTENFFSIKEKYGDIEFTFQTTLKGGCVEIGWYTLFEGKKVNYSGAWTRIAMEFLGEHIPLPIPMFKNYEELKEILSVILNKYGVYKAKFMAAAAKMNQ</sequence>
<accession>A0A327WBQ9</accession>
<dbReference type="AlphaFoldDB" id="A0A327WBQ9"/>
<reference evidence="1 2" key="1">
    <citation type="submission" date="2018-06" db="EMBL/GenBank/DDBJ databases">
        <title>Genomic Encyclopedia of Archaeal and Bacterial Type Strains, Phase II (KMG-II): from individual species to whole genera.</title>
        <authorList>
            <person name="Goeker M."/>
        </authorList>
    </citation>
    <scope>NUCLEOTIDE SEQUENCE [LARGE SCALE GENOMIC DNA]</scope>
    <source>
        <strain evidence="1 2">DSM 29821</strain>
    </source>
</reference>
<dbReference type="OrthoDB" id="2720680at2"/>
<dbReference type="Proteomes" id="UP000249819">
    <property type="component" value="Unassembled WGS sequence"/>
</dbReference>
<dbReference type="RefSeq" id="WP_111590289.1">
    <property type="nucleotide sequence ID" value="NZ_QLMA01000001.1"/>
</dbReference>
<organism evidence="1 2">
    <name type="scientific">Chitinophaga dinghuensis</name>
    <dbReference type="NCBI Taxonomy" id="1539050"/>
    <lineage>
        <taxon>Bacteria</taxon>
        <taxon>Pseudomonadati</taxon>
        <taxon>Bacteroidota</taxon>
        <taxon>Chitinophagia</taxon>
        <taxon>Chitinophagales</taxon>
        <taxon>Chitinophagaceae</taxon>
        <taxon>Chitinophaga</taxon>
    </lineage>
</organism>
<proteinExistence type="predicted"/>
<protein>
    <submittedName>
        <fullName evidence="1">Uncharacterized protein</fullName>
    </submittedName>
</protein>
<comment type="caution">
    <text evidence="1">The sequence shown here is derived from an EMBL/GenBank/DDBJ whole genome shotgun (WGS) entry which is preliminary data.</text>
</comment>
<gene>
    <name evidence="1" type="ORF">CLV59_101370</name>
</gene>
<keyword evidence="2" id="KW-1185">Reference proteome</keyword>
<evidence type="ECO:0000313" key="1">
    <source>
        <dbReference type="EMBL" id="RAJ87609.1"/>
    </source>
</evidence>
<name>A0A327WBQ9_9BACT</name>
<dbReference type="EMBL" id="QLMA01000001">
    <property type="protein sequence ID" value="RAJ87609.1"/>
    <property type="molecule type" value="Genomic_DNA"/>
</dbReference>
<evidence type="ECO:0000313" key="2">
    <source>
        <dbReference type="Proteomes" id="UP000249819"/>
    </source>
</evidence>